<protein>
    <submittedName>
        <fullName evidence="1">Uncharacterized protein</fullName>
    </submittedName>
</protein>
<name>A0A479ZVB1_9CYAN</name>
<proteinExistence type="predicted"/>
<evidence type="ECO:0000313" key="1">
    <source>
        <dbReference type="EMBL" id="GCL36690.1"/>
    </source>
</evidence>
<evidence type="ECO:0000313" key="2">
    <source>
        <dbReference type="Proteomes" id="UP000300142"/>
    </source>
</evidence>
<comment type="caution">
    <text evidence="1">The sequence shown here is derived from an EMBL/GenBank/DDBJ whole genome shotgun (WGS) entry which is preliminary data.</text>
</comment>
<reference evidence="2" key="1">
    <citation type="submission" date="2019-02" db="EMBL/GenBank/DDBJ databases">
        <title>Draft genome sequence of Sphaerospermopsis reniformis NIES-1949.</title>
        <authorList>
            <person name="Yamaguchi H."/>
            <person name="Suzuki S."/>
            <person name="Kawachi M."/>
        </authorList>
    </citation>
    <scope>NUCLEOTIDE SEQUENCE [LARGE SCALE GENOMIC DNA]</scope>
    <source>
        <strain evidence="2">NIES-1949</strain>
    </source>
</reference>
<dbReference type="Proteomes" id="UP000300142">
    <property type="component" value="Unassembled WGS sequence"/>
</dbReference>
<dbReference type="RefSeq" id="WP_137667133.1">
    <property type="nucleotide sequence ID" value="NZ_BJCE01000046.1"/>
</dbReference>
<keyword evidence="2" id="KW-1185">Reference proteome</keyword>
<dbReference type="EMBL" id="BJCE01000046">
    <property type="protein sequence ID" value="GCL36690.1"/>
    <property type="molecule type" value="Genomic_DNA"/>
</dbReference>
<sequence length="1020" mass="118968">MNRIAINPDLANVDYTDLLDKILRVLKNQQIFRISADNKRVKVDINEVVNEVIKLTPHNPLGNQKAARSATLNFTPGTEVSFREKIRQITGYIQYQLTLAIQQNPNSKSMDRFEFIQNLLTDLQTFQTDRKPTKLDLSYEFLPSKNLQKQRLTVKKDDKAKQKQLLKAHKVKISVDKPKDFYTALLTGLNNFIDINFSSSSDREEIGFILENLKQNTKSDIYQLQNLVNQETLGKLKKLSQIKYLEFLLENIDEKASSKNYQAKIYLQDLIRRLQILEDYINNPNKADGEYEVSYAQEKFNLQTVFSRGDAYDKLPIIPLVEGYLGESEHQHQEKIEFTFGLKLKFDGKVQTDGGKNVFQRNLDILLADPNSEENIKEFAENLNNKKNFVNKVLKIAFLYYFIFASTQDPKAANYDPREELNYDPLRRFEKDILSVFKGDDENAKKELLGKLKKGFDKFKVQKKVDILKEVLTNLIKRETPFPERQYPVHISVKNSILENDIETITERDTLFKNTLRGNFKDCLKYIHLGNPSTQTNILVTLPANITISEIHFLETPDVETFDMEYDITSGIKVLPAIFLGIDNQQCRNFYESNLKNRNLLVFPHRLEEQKLEKHQEFIYKIVYSLLAYLCLHVILERQIKEDAKPFIPLIRIHLKEKTDETAIIEKFIVDLTKVLSHLLNERYRCNEQGIVVTNPKTISFKIPNVLSSLYSVVPKKFTFLPTDNFRFPKLNKLAIIVVSSRESDRRFGVDEKKSNLIGEIITIQTEDNKVRFQLFKTFSENYDDHQKMFEYPTVVVDNVDKLYKRGYRHFIYIAKVPYSSTLHITQAEKDEELFFMSQNVIQSLKKERHDIKIYPMFFEKYYAVKVGNFKSTSLYIQDTLELTNLAEDRNKQSVIFFNLFNGLQVAKEVNYHGVMSYATLYNMYESTILDDKDIFTGLIDNESKLKNEITQCLTLFHFSRYEKSEKSGNMQLKLDPYQNLIGDESVSESASFKHIRDKTDFNSLAFLTHVKSILLGKDE</sequence>
<organism evidence="1 2">
    <name type="scientific">Sphaerospermopsis reniformis</name>
    <dbReference type="NCBI Taxonomy" id="531300"/>
    <lineage>
        <taxon>Bacteria</taxon>
        <taxon>Bacillati</taxon>
        <taxon>Cyanobacteriota</taxon>
        <taxon>Cyanophyceae</taxon>
        <taxon>Nostocales</taxon>
        <taxon>Aphanizomenonaceae</taxon>
        <taxon>Sphaerospermopsis</taxon>
    </lineage>
</organism>
<dbReference type="AlphaFoldDB" id="A0A479ZVB1"/>
<accession>A0A479ZVB1</accession>
<gene>
    <name evidence="1" type="ORF">SR1949_17960</name>
</gene>